<gene>
    <name evidence="15" type="primary">kdsC</name>
    <name evidence="15" type="ORF">AUT07_00434</name>
</gene>
<dbReference type="KEGG" id="asy:AUT07_00434"/>
<evidence type="ECO:0000256" key="1">
    <source>
        <dbReference type="ARBA" id="ARBA00000898"/>
    </source>
</evidence>
<dbReference type="NCBIfam" id="NF007019">
    <property type="entry name" value="PRK09484.1"/>
    <property type="match status" value="1"/>
</dbReference>
<evidence type="ECO:0000256" key="2">
    <source>
        <dbReference type="ARBA" id="ARBA00001946"/>
    </source>
</evidence>
<organism evidence="15 16">
    <name type="scientific">Candidatus Arsenophonus lipoptenae</name>
    <dbReference type="NCBI Taxonomy" id="634113"/>
    <lineage>
        <taxon>Bacteria</taxon>
        <taxon>Pseudomonadati</taxon>
        <taxon>Pseudomonadota</taxon>
        <taxon>Gammaproteobacteria</taxon>
        <taxon>Enterobacterales</taxon>
        <taxon>Morganellaceae</taxon>
        <taxon>Arsenophonus</taxon>
    </lineage>
</organism>
<feature type="binding site" evidence="14">
    <location>
        <position position="33"/>
    </location>
    <ligand>
        <name>substrate</name>
    </ligand>
</feature>
<evidence type="ECO:0000256" key="12">
    <source>
        <dbReference type="ARBA" id="ARBA00031051"/>
    </source>
</evidence>
<reference evidence="15 16" key="1">
    <citation type="submission" date="2016-01" db="EMBL/GenBank/DDBJ databases">
        <title>Genome sequence of Ca. Arsenophonus lipopteni, the exclusive symbiont of a blood sucking fly Lipoptena cervi (Diptera: Hippoboscidae).</title>
        <authorList>
            <person name="Novakova E."/>
            <person name="Hypsa V."/>
            <person name="Nguyen P."/>
            <person name="Husnik F."/>
            <person name="Darby A.C."/>
        </authorList>
    </citation>
    <scope>NUCLEOTIDE SEQUENCE [LARGE SCALE GENOMIC DNA]</scope>
    <source>
        <strain evidence="15 16">CB</strain>
    </source>
</reference>
<feature type="binding site" evidence="14">
    <location>
        <position position="31"/>
    </location>
    <ligand>
        <name>Mg(2+)</name>
        <dbReference type="ChEBI" id="CHEBI:18420"/>
    </ligand>
</feature>
<keyword evidence="9 13" id="KW-0479">Metal-binding</keyword>
<dbReference type="RefSeq" id="WP_066283583.1">
    <property type="nucleotide sequence ID" value="NZ_CP013920.1"/>
</dbReference>
<dbReference type="CDD" id="cd01630">
    <property type="entry name" value="HAD_KDO-like"/>
    <property type="match status" value="1"/>
</dbReference>
<dbReference type="EMBL" id="CP013920">
    <property type="protein sequence ID" value="AMA65006.1"/>
    <property type="molecule type" value="Genomic_DNA"/>
</dbReference>
<dbReference type="Pfam" id="PF08282">
    <property type="entry name" value="Hydrolase_3"/>
    <property type="match status" value="1"/>
</dbReference>
<dbReference type="SFLD" id="SFLDS00003">
    <property type="entry name" value="Haloacid_Dehalogenase"/>
    <property type="match status" value="1"/>
</dbReference>
<evidence type="ECO:0000256" key="14">
    <source>
        <dbReference type="PIRSR" id="PIRSR006118-2"/>
    </source>
</evidence>
<evidence type="ECO:0000256" key="9">
    <source>
        <dbReference type="ARBA" id="ARBA00022723"/>
    </source>
</evidence>
<protein>
    <recommendedName>
        <fullName evidence="8 13">3-deoxy-D-manno-octulosonate 8-phosphate phosphatase KdsC</fullName>
        <ecNumber evidence="7 13">3.1.3.45</ecNumber>
    </recommendedName>
    <alternativeName>
        <fullName evidence="12 13">KDO 8-P phosphatase</fullName>
    </alternativeName>
</protein>
<dbReference type="PANTHER" id="PTHR21485:SF3">
    <property type="entry name" value="N-ACYLNEURAMINATE CYTIDYLYLTRANSFERASE"/>
    <property type="match status" value="1"/>
</dbReference>
<dbReference type="SFLD" id="SFLDG01138">
    <property type="entry name" value="C1.6.2:_Deoxy-d-mannose-octulo"/>
    <property type="match status" value="1"/>
</dbReference>
<dbReference type="GO" id="GO:0046872">
    <property type="term" value="F:metal ion binding"/>
    <property type="evidence" value="ECO:0007669"/>
    <property type="project" value="UniProtKB-UniRule"/>
</dbReference>
<dbReference type="InterPro" id="IPR036412">
    <property type="entry name" value="HAD-like_sf"/>
</dbReference>
<evidence type="ECO:0000313" key="15">
    <source>
        <dbReference type="EMBL" id="AMA65006.1"/>
    </source>
</evidence>
<dbReference type="SUPFAM" id="SSF56784">
    <property type="entry name" value="HAD-like"/>
    <property type="match status" value="1"/>
</dbReference>
<dbReference type="GO" id="GO:0009103">
    <property type="term" value="P:lipopolysaccharide biosynthetic process"/>
    <property type="evidence" value="ECO:0007669"/>
    <property type="project" value="UniProtKB-UniRule"/>
</dbReference>
<dbReference type="PIRSF" id="PIRSF006118">
    <property type="entry name" value="KDO8-P_Ptase"/>
    <property type="match status" value="1"/>
</dbReference>
<dbReference type="NCBIfam" id="TIGR01670">
    <property type="entry name" value="KdsC-phosphatas"/>
    <property type="match status" value="1"/>
</dbReference>
<comment type="catalytic activity">
    <reaction evidence="1 13">
        <text>3-deoxy-alpha-D-manno-2-octulosonate-8-phosphate + H2O = 3-deoxy-alpha-D-manno-oct-2-ulosonate + phosphate</text>
        <dbReference type="Rhea" id="RHEA:11500"/>
        <dbReference type="ChEBI" id="CHEBI:15377"/>
        <dbReference type="ChEBI" id="CHEBI:43474"/>
        <dbReference type="ChEBI" id="CHEBI:85985"/>
        <dbReference type="ChEBI" id="CHEBI:85986"/>
        <dbReference type="EC" id="3.1.3.45"/>
    </reaction>
</comment>
<dbReference type="EC" id="3.1.3.45" evidence="7 13"/>
<evidence type="ECO:0000256" key="3">
    <source>
        <dbReference type="ARBA" id="ARBA00004756"/>
    </source>
</evidence>
<dbReference type="OrthoDB" id="9805604at2"/>
<dbReference type="UniPathway" id="UPA00357">
    <property type="reaction ID" value="UER00475"/>
</dbReference>
<dbReference type="InterPro" id="IPR023214">
    <property type="entry name" value="HAD_sf"/>
</dbReference>
<dbReference type="PATRIC" id="fig|634113.3.peg.418"/>
<dbReference type="InterPro" id="IPR006549">
    <property type="entry name" value="HAD-SF_hydro_IIIA"/>
</dbReference>
<evidence type="ECO:0000256" key="13">
    <source>
        <dbReference type="PIRNR" id="PIRNR006118"/>
    </source>
</evidence>
<keyword evidence="16" id="KW-1185">Reference proteome</keyword>
<evidence type="ECO:0000256" key="8">
    <source>
        <dbReference type="ARBA" id="ARBA00020092"/>
    </source>
</evidence>
<dbReference type="UniPathway" id="UPA00030"/>
<dbReference type="GO" id="GO:0019143">
    <property type="term" value="F:3-deoxy-manno-octulosonate-8-phosphatase activity"/>
    <property type="evidence" value="ECO:0007669"/>
    <property type="project" value="UniProtKB-UniRule"/>
</dbReference>
<comment type="cofactor">
    <cofactor evidence="2 13 14">
        <name>Mg(2+)</name>
        <dbReference type="ChEBI" id="CHEBI:18420"/>
    </cofactor>
</comment>
<comment type="subunit">
    <text evidence="6 13">Homotetramer.</text>
</comment>
<dbReference type="PANTHER" id="PTHR21485">
    <property type="entry name" value="HAD SUPERFAMILY MEMBERS CMAS AND KDSC"/>
    <property type="match status" value="1"/>
</dbReference>
<keyword evidence="13" id="KW-0448">Lipopolysaccharide biosynthesis</keyword>
<dbReference type="InterPro" id="IPR010023">
    <property type="entry name" value="KdsC_fam"/>
</dbReference>
<dbReference type="GO" id="GO:0008781">
    <property type="term" value="F:N-acylneuraminate cytidylyltransferase activity"/>
    <property type="evidence" value="ECO:0007669"/>
    <property type="project" value="TreeGrafter"/>
</dbReference>
<proteinExistence type="inferred from homology"/>
<sequence>MNENNKIKNFYIPVKSYIIEKAQLIKLLICDVDGVMTDGLVYMGNDGEEFKVFNAKDGYGIRSLLNNFIEVAIITGSKSKLLEIRAKTLDIHYIYQGYNKKILAYNDLKTKLKLESQQIAYIGDDLIDWPVMEKIGLSVAVADAHPFLLERANYITSQPGGKGAVREVCDLILFAHNKIKNK</sequence>
<dbReference type="Gene3D" id="3.40.50.1000">
    <property type="entry name" value="HAD superfamily/HAD-like"/>
    <property type="match status" value="1"/>
</dbReference>
<evidence type="ECO:0000313" key="16">
    <source>
        <dbReference type="Proteomes" id="UP000069926"/>
    </source>
</evidence>
<keyword evidence="11 13" id="KW-0460">Magnesium</keyword>
<dbReference type="Proteomes" id="UP000069926">
    <property type="component" value="Chromosome"/>
</dbReference>
<dbReference type="NCBIfam" id="TIGR01662">
    <property type="entry name" value="HAD-SF-IIIA"/>
    <property type="match status" value="1"/>
</dbReference>
<feature type="binding site" evidence="14">
    <location>
        <position position="124"/>
    </location>
    <ligand>
        <name>Mg(2+)</name>
        <dbReference type="ChEBI" id="CHEBI:18420"/>
    </ligand>
</feature>
<evidence type="ECO:0000256" key="4">
    <source>
        <dbReference type="ARBA" id="ARBA00004807"/>
    </source>
</evidence>
<dbReference type="InterPro" id="IPR050793">
    <property type="entry name" value="CMP-NeuNAc_synthase"/>
</dbReference>
<comment type="pathway">
    <text evidence="4 13">Carbohydrate biosynthesis; 3-deoxy-D-manno-octulosonate biosynthesis; 3-deoxy-D-manno-octulosonate from D-ribulose 5-phosphate: step 3/3.</text>
</comment>
<dbReference type="STRING" id="634113.AUT07_00434"/>
<dbReference type="AlphaFoldDB" id="A0A109QB84"/>
<accession>A0A109QB84</accession>
<dbReference type="SFLD" id="SFLDG01136">
    <property type="entry name" value="C1.6:_Phosphoserine_Phosphatas"/>
    <property type="match status" value="1"/>
</dbReference>
<comment type="pathway">
    <text evidence="3 13">Bacterial outer membrane biogenesis; lipopolysaccharide biosynthesis.</text>
</comment>
<evidence type="ECO:0000256" key="11">
    <source>
        <dbReference type="ARBA" id="ARBA00022842"/>
    </source>
</evidence>
<comment type="similarity">
    <text evidence="5 13">Belongs to the KdsC family.</text>
</comment>
<evidence type="ECO:0000256" key="5">
    <source>
        <dbReference type="ARBA" id="ARBA00005893"/>
    </source>
</evidence>
<keyword evidence="10 13" id="KW-0378">Hydrolase</keyword>
<evidence type="ECO:0000256" key="7">
    <source>
        <dbReference type="ARBA" id="ARBA00013066"/>
    </source>
</evidence>
<dbReference type="FunFam" id="3.40.50.1000:FF:000029">
    <property type="entry name" value="3-deoxy-D-manno-octulosonate 8-phosphate phosphatase KdsC"/>
    <property type="match status" value="1"/>
</dbReference>
<name>A0A109QB84_9GAMM</name>
<comment type="function">
    <text evidence="13">Catalyzes the hydrolysis of 3-deoxy-D-manno-octulosonate 8-phosphate (KDO 8-P) to 3-deoxy-D-manno-octulosonate (KDO) and inorganic phosphate.</text>
</comment>
<evidence type="ECO:0000256" key="10">
    <source>
        <dbReference type="ARBA" id="ARBA00022801"/>
    </source>
</evidence>
<evidence type="ECO:0000256" key="6">
    <source>
        <dbReference type="ARBA" id="ARBA00011881"/>
    </source>
</evidence>